<evidence type="ECO:0000259" key="8">
    <source>
        <dbReference type="Pfam" id="PF02777"/>
    </source>
</evidence>
<dbReference type="InterPro" id="IPR019832">
    <property type="entry name" value="Mn/Fe_SOD_C"/>
</dbReference>
<evidence type="ECO:0000256" key="6">
    <source>
        <dbReference type="RuleBase" id="RU000414"/>
    </source>
</evidence>
<dbReference type="PANTHER" id="PTHR11404:SF6">
    <property type="entry name" value="SUPEROXIDE DISMUTASE [MN], MITOCHONDRIAL"/>
    <property type="match status" value="1"/>
</dbReference>
<feature type="binding site" evidence="5">
    <location>
        <position position="27"/>
    </location>
    <ligand>
        <name>Mn(2+)</name>
        <dbReference type="ChEBI" id="CHEBI:29035"/>
    </ligand>
</feature>
<evidence type="ECO:0000256" key="1">
    <source>
        <dbReference type="ARBA" id="ARBA00008714"/>
    </source>
</evidence>
<evidence type="ECO:0000256" key="3">
    <source>
        <dbReference type="ARBA" id="ARBA00022723"/>
    </source>
</evidence>
<dbReference type="GO" id="GO:0046872">
    <property type="term" value="F:metal ion binding"/>
    <property type="evidence" value="ECO:0007669"/>
    <property type="project" value="UniProtKB-KW"/>
</dbReference>
<dbReference type="InterPro" id="IPR019831">
    <property type="entry name" value="Mn/Fe_SOD_N"/>
</dbReference>
<dbReference type="InterPro" id="IPR036324">
    <property type="entry name" value="Mn/Fe_SOD_N_sf"/>
</dbReference>
<dbReference type="EMBL" id="VBOR01000113">
    <property type="protein sequence ID" value="TMQ47374.1"/>
    <property type="molecule type" value="Genomic_DNA"/>
</dbReference>
<dbReference type="Pfam" id="PF00081">
    <property type="entry name" value="Sod_Fe_N"/>
    <property type="match status" value="1"/>
</dbReference>
<evidence type="ECO:0000256" key="2">
    <source>
        <dbReference type="ARBA" id="ARBA00012682"/>
    </source>
</evidence>
<dbReference type="SUPFAM" id="SSF46609">
    <property type="entry name" value="Fe,Mn superoxide dismutase (SOD), N-terminal domain"/>
    <property type="match status" value="1"/>
</dbReference>
<keyword evidence="4 6" id="KW-0560">Oxidoreductase</keyword>
<protein>
    <recommendedName>
        <fullName evidence="2 6">Superoxide dismutase</fullName>
        <ecNumber evidence="2 6">1.15.1.1</ecNumber>
    </recommendedName>
</protein>
<keyword evidence="3 5" id="KW-0479">Metal-binding</keyword>
<feature type="binding site" evidence="5">
    <location>
        <position position="158"/>
    </location>
    <ligand>
        <name>Mn(2+)</name>
        <dbReference type="ChEBI" id="CHEBI:29035"/>
    </ligand>
</feature>
<evidence type="ECO:0000256" key="5">
    <source>
        <dbReference type="PIRSR" id="PIRSR000349-1"/>
    </source>
</evidence>
<dbReference type="Proteomes" id="UP000316292">
    <property type="component" value="Unassembled WGS sequence"/>
</dbReference>
<organism evidence="9 10">
    <name type="scientific">Eiseniibacteriota bacterium</name>
    <dbReference type="NCBI Taxonomy" id="2212470"/>
    <lineage>
        <taxon>Bacteria</taxon>
        <taxon>Candidatus Eiseniibacteriota</taxon>
    </lineage>
</organism>
<dbReference type="Gene3D" id="1.10.287.990">
    <property type="entry name" value="Fe,Mn superoxide dismutase (SOD) domain"/>
    <property type="match status" value="1"/>
</dbReference>
<feature type="binding site" evidence="5">
    <location>
        <position position="78"/>
    </location>
    <ligand>
        <name>Mn(2+)</name>
        <dbReference type="ChEBI" id="CHEBI:29035"/>
    </ligand>
</feature>
<dbReference type="InterPro" id="IPR036314">
    <property type="entry name" value="SOD_C_sf"/>
</dbReference>
<dbReference type="InterPro" id="IPR050265">
    <property type="entry name" value="Fe/Mn_Superoxide_Dismutase"/>
</dbReference>
<comment type="function">
    <text evidence="6">Destroys radicals which are normally produced within the cells and which are toxic to biological systems.</text>
</comment>
<name>A0A538S7M9_UNCEI</name>
<accession>A0A538S7M9</accession>
<dbReference type="SUPFAM" id="SSF54719">
    <property type="entry name" value="Fe,Mn superoxide dismutase (SOD), C-terminal domain"/>
    <property type="match status" value="1"/>
</dbReference>
<feature type="domain" description="Manganese/iron superoxide dismutase N-terminal" evidence="7">
    <location>
        <begin position="4"/>
        <end position="85"/>
    </location>
</feature>
<feature type="binding site" evidence="5">
    <location>
        <position position="162"/>
    </location>
    <ligand>
        <name>Mn(2+)</name>
        <dbReference type="ChEBI" id="CHEBI:29035"/>
    </ligand>
</feature>
<dbReference type="GO" id="GO:0004784">
    <property type="term" value="F:superoxide dismutase activity"/>
    <property type="evidence" value="ECO:0007669"/>
    <property type="project" value="UniProtKB-EC"/>
</dbReference>
<dbReference type="InterPro" id="IPR001189">
    <property type="entry name" value="Mn/Fe_SOD"/>
</dbReference>
<comment type="similarity">
    <text evidence="1 6">Belongs to the iron/manganese superoxide dismutase family.</text>
</comment>
<dbReference type="PANTHER" id="PTHR11404">
    <property type="entry name" value="SUPEROXIDE DISMUTASE 2"/>
    <property type="match status" value="1"/>
</dbReference>
<dbReference type="Gene3D" id="3.55.40.20">
    <property type="entry name" value="Iron/manganese superoxide dismutase, C-terminal domain"/>
    <property type="match status" value="1"/>
</dbReference>
<evidence type="ECO:0000313" key="9">
    <source>
        <dbReference type="EMBL" id="TMQ47374.1"/>
    </source>
</evidence>
<evidence type="ECO:0000313" key="10">
    <source>
        <dbReference type="Proteomes" id="UP000316292"/>
    </source>
</evidence>
<proteinExistence type="inferred from homology"/>
<dbReference type="PIRSF" id="PIRSF000349">
    <property type="entry name" value="SODismutase"/>
    <property type="match status" value="1"/>
</dbReference>
<feature type="domain" description="Manganese/iron superoxide dismutase C-terminal" evidence="8">
    <location>
        <begin position="92"/>
        <end position="191"/>
    </location>
</feature>
<sequence>MAKHPVKALPYANDALKGIGAKTIEIHHDKLYAGYVNKRNEIEEALTGVDRSKANQIYSQMRGLKHEETFAANGQILHELYFGVMGGDGQPAGEVFDKIKEDFGSYASWEEDFKASGMCARGWVVLAYDPTDGRLHNFIGDAQNQGGVWGAFPVLPCDTYEHSYFIDYGSDRKAYLEAFMRNISWPEVNRRYLAAVNMALAKK</sequence>
<comment type="catalytic activity">
    <reaction evidence="6">
        <text>2 superoxide + 2 H(+) = H2O2 + O2</text>
        <dbReference type="Rhea" id="RHEA:20696"/>
        <dbReference type="ChEBI" id="CHEBI:15378"/>
        <dbReference type="ChEBI" id="CHEBI:15379"/>
        <dbReference type="ChEBI" id="CHEBI:16240"/>
        <dbReference type="ChEBI" id="CHEBI:18421"/>
        <dbReference type="EC" id="1.15.1.1"/>
    </reaction>
</comment>
<comment type="caution">
    <text evidence="9">The sequence shown here is derived from an EMBL/GenBank/DDBJ whole genome shotgun (WGS) entry which is preliminary data.</text>
</comment>
<evidence type="ECO:0000259" key="7">
    <source>
        <dbReference type="Pfam" id="PF00081"/>
    </source>
</evidence>
<dbReference type="EC" id="1.15.1.1" evidence="2 6"/>
<reference evidence="9 10" key="1">
    <citation type="journal article" date="2019" name="Nat. Microbiol.">
        <title>Mediterranean grassland soil C-N compound turnover is dependent on rainfall and depth, and is mediated by genomically divergent microorganisms.</title>
        <authorList>
            <person name="Diamond S."/>
            <person name="Andeer P.F."/>
            <person name="Li Z."/>
            <person name="Crits-Christoph A."/>
            <person name="Burstein D."/>
            <person name="Anantharaman K."/>
            <person name="Lane K.R."/>
            <person name="Thomas B.C."/>
            <person name="Pan C."/>
            <person name="Northen T.R."/>
            <person name="Banfield J.F."/>
        </authorList>
    </citation>
    <scope>NUCLEOTIDE SEQUENCE [LARGE SCALE GENOMIC DNA]</scope>
    <source>
        <strain evidence="9">WS_1</strain>
    </source>
</reference>
<dbReference type="Pfam" id="PF02777">
    <property type="entry name" value="Sod_Fe_C"/>
    <property type="match status" value="1"/>
</dbReference>
<gene>
    <name evidence="9" type="ORF">E6K71_10100</name>
</gene>
<dbReference type="AlphaFoldDB" id="A0A538S7M9"/>
<evidence type="ECO:0000256" key="4">
    <source>
        <dbReference type="ARBA" id="ARBA00023002"/>
    </source>
</evidence>